<evidence type="ECO:0000313" key="8">
    <source>
        <dbReference type="EMBL" id="GAA3535009.1"/>
    </source>
</evidence>
<dbReference type="PIRSF" id="PIRSF000190">
    <property type="entry name" value="Pyd_amn-ph_oxd"/>
    <property type="match status" value="1"/>
</dbReference>
<comment type="similarity">
    <text evidence="2">Belongs to the pyridoxamine 5'-phosphate oxidase family.</text>
</comment>
<reference evidence="9" key="1">
    <citation type="journal article" date="2019" name="Int. J. Syst. Evol. Microbiol.">
        <title>The Global Catalogue of Microorganisms (GCM) 10K type strain sequencing project: providing services to taxonomists for standard genome sequencing and annotation.</title>
        <authorList>
            <consortium name="The Broad Institute Genomics Platform"/>
            <consortium name="The Broad Institute Genome Sequencing Center for Infectious Disease"/>
            <person name="Wu L."/>
            <person name="Ma J."/>
        </authorList>
    </citation>
    <scope>NUCLEOTIDE SEQUENCE [LARGE SCALE GENOMIC DNA]</scope>
    <source>
        <strain evidence="9">JCM 16898</strain>
    </source>
</reference>
<evidence type="ECO:0000256" key="4">
    <source>
        <dbReference type="ARBA" id="ARBA00022643"/>
    </source>
</evidence>
<feature type="domain" description="Pyridoxamine 5'-phosphate oxidase N-terminal" evidence="6">
    <location>
        <begin position="41"/>
        <end position="158"/>
    </location>
</feature>
<dbReference type="EMBL" id="BAAAZN010000003">
    <property type="protein sequence ID" value="GAA3535009.1"/>
    <property type="molecule type" value="Genomic_DNA"/>
</dbReference>
<evidence type="ECO:0000313" key="9">
    <source>
        <dbReference type="Proteomes" id="UP001500689"/>
    </source>
</evidence>
<evidence type="ECO:0000256" key="3">
    <source>
        <dbReference type="ARBA" id="ARBA00022630"/>
    </source>
</evidence>
<dbReference type="RefSeq" id="WP_344857490.1">
    <property type="nucleotide sequence ID" value="NZ_BAAAZN010000003.1"/>
</dbReference>
<dbReference type="PANTHER" id="PTHR10851">
    <property type="entry name" value="PYRIDOXINE-5-PHOSPHATE OXIDASE"/>
    <property type="match status" value="1"/>
</dbReference>
<dbReference type="InterPro" id="IPR011576">
    <property type="entry name" value="Pyridox_Oxase_N"/>
</dbReference>
<evidence type="ECO:0000256" key="5">
    <source>
        <dbReference type="ARBA" id="ARBA00023002"/>
    </source>
</evidence>
<dbReference type="NCBIfam" id="NF004231">
    <property type="entry name" value="PRK05679.1"/>
    <property type="match status" value="1"/>
</dbReference>
<evidence type="ECO:0000256" key="1">
    <source>
        <dbReference type="ARBA" id="ARBA00001917"/>
    </source>
</evidence>
<sequence>MVSLRGWPSFPEQLPDFDPGAAPERPDDLFLAWLTEAGEHVLAPHAVTLSTVDDDGAPDARVVILKDVGPDGWAVATSSESPKGRQLGANPRAALTFFWPGRGRQVRARGVVMPASAEVSADDFLARPPASKVEAYVGHQSQVLPDPGQLTDAAAEAERWVAQHPDTAPETWTRYLIQPSTVEFWQAAHDRRHLRLRYRRDGSSWVRERLWP</sequence>
<feature type="domain" description="Pyridoxine 5'-phosphate oxidase dimerisation C-terminal" evidence="7">
    <location>
        <begin position="172"/>
        <end position="212"/>
    </location>
</feature>
<dbReference type="SUPFAM" id="SSF50475">
    <property type="entry name" value="FMN-binding split barrel"/>
    <property type="match status" value="1"/>
</dbReference>
<dbReference type="InterPro" id="IPR000659">
    <property type="entry name" value="Pyridox_Oxase"/>
</dbReference>
<dbReference type="Pfam" id="PF10590">
    <property type="entry name" value="PNP_phzG_C"/>
    <property type="match status" value="1"/>
</dbReference>
<keyword evidence="5" id="KW-0560">Oxidoreductase</keyword>
<keyword evidence="4" id="KW-0288">FMN</keyword>
<dbReference type="Pfam" id="PF01243">
    <property type="entry name" value="PNPOx_N"/>
    <property type="match status" value="1"/>
</dbReference>
<evidence type="ECO:0000256" key="2">
    <source>
        <dbReference type="ARBA" id="ARBA00007301"/>
    </source>
</evidence>
<dbReference type="InterPro" id="IPR012349">
    <property type="entry name" value="Split_barrel_FMN-bd"/>
</dbReference>
<dbReference type="Gene3D" id="2.30.110.10">
    <property type="entry name" value="Electron Transport, Fmn-binding Protein, Chain A"/>
    <property type="match status" value="1"/>
</dbReference>
<protein>
    <submittedName>
        <fullName evidence="8">Pyridoxal 5'-phosphate synthase</fullName>
    </submittedName>
</protein>
<evidence type="ECO:0000259" key="7">
    <source>
        <dbReference type="Pfam" id="PF10590"/>
    </source>
</evidence>
<comment type="cofactor">
    <cofactor evidence="1">
        <name>FMN</name>
        <dbReference type="ChEBI" id="CHEBI:58210"/>
    </cofactor>
</comment>
<gene>
    <name evidence="8" type="ORF">GCM10022222_18260</name>
</gene>
<accession>A0ABP6VJA3</accession>
<proteinExistence type="inferred from homology"/>
<keyword evidence="3" id="KW-0285">Flavoprotein</keyword>
<evidence type="ECO:0000259" key="6">
    <source>
        <dbReference type="Pfam" id="PF01243"/>
    </source>
</evidence>
<dbReference type="InterPro" id="IPR019576">
    <property type="entry name" value="Pyridoxamine_oxidase_dimer_C"/>
</dbReference>
<dbReference type="Proteomes" id="UP001500689">
    <property type="component" value="Unassembled WGS sequence"/>
</dbReference>
<organism evidence="8 9">
    <name type="scientific">Amycolatopsis ultiminotia</name>
    <dbReference type="NCBI Taxonomy" id="543629"/>
    <lineage>
        <taxon>Bacteria</taxon>
        <taxon>Bacillati</taxon>
        <taxon>Actinomycetota</taxon>
        <taxon>Actinomycetes</taxon>
        <taxon>Pseudonocardiales</taxon>
        <taxon>Pseudonocardiaceae</taxon>
        <taxon>Amycolatopsis</taxon>
    </lineage>
</organism>
<dbReference type="PANTHER" id="PTHR10851:SF0">
    <property type="entry name" value="PYRIDOXINE-5'-PHOSPHATE OXIDASE"/>
    <property type="match status" value="1"/>
</dbReference>
<comment type="caution">
    <text evidence="8">The sequence shown here is derived from an EMBL/GenBank/DDBJ whole genome shotgun (WGS) entry which is preliminary data.</text>
</comment>
<name>A0ABP6VJA3_9PSEU</name>
<keyword evidence="9" id="KW-1185">Reference proteome</keyword>